<sequence length="168" mass="19003">MALRCPRESLSACSSDAQVQILRPSSGDVVFDPAPELELSAIIRDDGVEDYHQIRVLLDGNYVIELPLSAGQVQLSGLKNGLHNVHVQMVCKGSEVASSTSLFIYMTPEDDKGDADEWQLSWVKSLDYKHRLRMIYDAFKTIAQRHQEEVQDLRSQLEECRQGQKQEL</sequence>
<dbReference type="EMBL" id="JH992976">
    <property type="protein sequence ID" value="EKX51152.1"/>
    <property type="molecule type" value="Genomic_DNA"/>
</dbReference>
<reference evidence="3" key="3">
    <citation type="submission" date="2015-06" db="UniProtKB">
        <authorList>
            <consortium name="EnsemblProtists"/>
        </authorList>
    </citation>
    <scope>IDENTIFICATION</scope>
</reference>
<proteinExistence type="predicted"/>
<dbReference type="Proteomes" id="UP000011087">
    <property type="component" value="Unassembled WGS sequence"/>
</dbReference>
<evidence type="ECO:0000313" key="2">
    <source>
        <dbReference type="EMBL" id="EKX51152.1"/>
    </source>
</evidence>
<accession>L1JRS0</accession>
<feature type="coiled-coil region" evidence="1">
    <location>
        <begin position="136"/>
        <end position="163"/>
    </location>
</feature>
<dbReference type="KEGG" id="gtt:GUITHDRAFT_151002"/>
<dbReference type="HOGENOM" id="CLU_1589533_0_0_1"/>
<reference evidence="4" key="2">
    <citation type="submission" date="2012-11" db="EMBL/GenBank/DDBJ databases">
        <authorList>
            <person name="Kuo A."/>
            <person name="Curtis B.A."/>
            <person name="Tanifuji G."/>
            <person name="Burki F."/>
            <person name="Gruber A."/>
            <person name="Irimia M."/>
            <person name="Maruyama S."/>
            <person name="Arias M.C."/>
            <person name="Ball S.G."/>
            <person name="Gile G.H."/>
            <person name="Hirakawa Y."/>
            <person name="Hopkins J.F."/>
            <person name="Rensing S.A."/>
            <person name="Schmutz J."/>
            <person name="Symeonidi A."/>
            <person name="Elias M."/>
            <person name="Eveleigh R.J."/>
            <person name="Herman E.K."/>
            <person name="Klute M.J."/>
            <person name="Nakayama T."/>
            <person name="Obornik M."/>
            <person name="Reyes-Prieto A."/>
            <person name="Armbrust E.V."/>
            <person name="Aves S.J."/>
            <person name="Beiko R.G."/>
            <person name="Coutinho P."/>
            <person name="Dacks J.B."/>
            <person name="Durnford D.G."/>
            <person name="Fast N.M."/>
            <person name="Green B.R."/>
            <person name="Grisdale C."/>
            <person name="Hempe F."/>
            <person name="Henrissat B."/>
            <person name="Hoppner M.P."/>
            <person name="Ishida K.-I."/>
            <person name="Kim E."/>
            <person name="Koreny L."/>
            <person name="Kroth P.G."/>
            <person name="Liu Y."/>
            <person name="Malik S.-B."/>
            <person name="Maier U.G."/>
            <person name="McRose D."/>
            <person name="Mock T."/>
            <person name="Neilson J.A."/>
            <person name="Onodera N.T."/>
            <person name="Poole A.M."/>
            <person name="Pritham E.J."/>
            <person name="Richards T.A."/>
            <person name="Rocap G."/>
            <person name="Roy S.W."/>
            <person name="Sarai C."/>
            <person name="Schaack S."/>
            <person name="Shirato S."/>
            <person name="Slamovits C.H."/>
            <person name="Spencer D.F."/>
            <person name="Suzuki S."/>
            <person name="Worden A.Z."/>
            <person name="Zauner S."/>
            <person name="Barry K."/>
            <person name="Bell C."/>
            <person name="Bharti A.K."/>
            <person name="Crow J.A."/>
            <person name="Grimwood J."/>
            <person name="Kramer R."/>
            <person name="Lindquist E."/>
            <person name="Lucas S."/>
            <person name="Salamov A."/>
            <person name="McFadden G.I."/>
            <person name="Lane C.E."/>
            <person name="Keeling P.J."/>
            <person name="Gray M.W."/>
            <person name="Grigoriev I.V."/>
            <person name="Archibald J.M."/>
        </authorList>
    </citation>
    <scope>NUCLEOTIDE SEQUENCE</scope>
    <source>
        <strain evidence="4">CCMP2712</strain>
    </source>
</reference>
<keyword evidence="1" id="KW-0175">Coiled coil</keyword>
<dbReference type="AlphaFoldDB" id="L1JRS0"/>
<gene>
    <name evidence="2" type="ORF">GUITHDRAFT_151002</name>
</gene>
<organism evidence="2">
    <name type="scientific">Guillardia theta (strain CCMP2712)</name>
    <name type="common">Cryptophyte</name>
    <dbReference type="NCBI Taxonomy" id="905079"/>
    <lineage>
        <taxon>Eukaryota</taxon>
        <taxon>Cryptophyceae</taxon>
        <taxon>Pyrenomonadales</taxon>
        <taxon>Geminigeraceae</taxon>
        <taxon>Guillardia</taxon>
    </lineage>
</organism>
<dbReference type="EnsemblProtists" id="EKX51152">
    <property type="protein sequence ID" value="EKX51152"/>
    <property type="gene ID" value="GUITHDRAFT_151002"/>
</dbReference>
<reference evidence="2 4" key="1">
    <citation type="journal article" date="2012" name="Nature">
        <title>Algal genomes reveal evolutionary mosaicism and the fate of nucleomorphs.</title>
        <authorList>
            <consortium name="DOE Joint Genome Institute"/>
            <person name="Curtis B.A."/>
            <person name="Tanifuji G."/>
            <person name="Burki F."/>
            <person name="Gruber A."/>
            <person name="Irimia M."/>
            <person name="Maruyama S."/>
            <person name="Arias M.C."/>
            <person name="Ball S.G."/>
            <person name="Gile G.H."/>
            <person name="Hirakawa Y."/>
            <person name="Hopkins J.F."/>
            <person name="Kuo A."/>
            <person name="Rensing S.A."/>
            <person name="Schmutz J."/>
            <person name="Symeonidi A."/>
            <person name="Elias M."/>
            <person name="Eveleigh R.J."/>
            <person name="Herman E.K."/>
            <person name="Klute M.J."/>
            <person name="Nakayama T."/>
            <person name="Obornik M."/>
            <person name="Reyes-Prieto A."/>
            <person name="Armbrust E.V."/>
            <person name="Aves S.J."/>
            <person name="Beiko R.G."/>
            <person name="Coutinho P."/>
            <person name="Dacks J.B."/>
            <person name="Durnford D.G."/>
            <person name="Fast N.M."/>
            <person name="Green B.R."/>
            <person name="Grisdale C.J."/>
            <person name="Hempel F."/>
            <person name="Henrissat B."/>
            <person name="Hoppner M.P."/>
            <person name="Ishida K."/>
            <person name="Kim E."/>
            <person name="Koreny L."/>
            <person name="Kroth P.G."/>
            <person name="Liu Y."/>
            <person name="Malik S.B."/>
            <person name="Maier U.G."/>
            <person name="McRose D."/>
            <person name="Mock T."/>
            <person name="Neilson J.A."/>
            <person name="Onodera N.T."/>
            <person name="Poole A.M."/>
            <person name="Pritham E.J."/>
            <person name="Richards T.A."/>
            <person name="Rocap G."/>
            <person name="Roy S.W."/>
            <person name="Sarai C."/>
            <person name="Schaack S."/>
            <person name="Shirato S."/>
            <person name="Slamovits C.H."/>
            <person name="Spencer D.F."/>
            <person name="Suzuki S."/>
            <person name="Worden A.Z."/>
            <person name="Zauner S."/>
            <person name="Barry K."/>
            <person name="Bell C."/>
            <person name="Bharti A.K."/>
            <person name="Crow J.A."/>
            <person name="Grimwood J."/>
            <person name="Kramer R."/>
            <person name="Lindquist E."/>
            <person name="Lucas S."/>
            <person name="Salamov A."/>
            <person name="McFadden G.I."/>
            <person name="Lane C.E."/>
            <person name="Keeling P.J."/>
            <person name="Gray M.W."/>
            <person name="Grigoriev I.V."/>
            <person name="Archibald J.M."/>
        </authorList>
    </citation>
    <scope>NUCLEOTIDE SEQUENCE</scope>
    <source>
        <strain evidence="2 4">CCMP2712</strain>
    </source>
</reference>
<dbReference type="PaxDb" id="55529-EKX51152"/>
<dbReference type="GeneID" id="17307920"/>
<evidence type="ECO:0000256" key="1">
    <source>
        <dbReference type="SAM" id="Coils"/>
    </source>
</evidence>
<dbReference type="RefSeq" id="XP_005838132.1">
    <property type="nucleotide sequence ID" value="XM_005838075.1"/>
</dbReference>
<name>L1JRS0_GUITC</name>
<evidence type="ECO:0000313" key="4">
    <source>
        <dbReference type="Proteomes" id="UP000011087"/>
    </source>
</evidence>
<keyword evidence="4" id="KW-1185">Reference proteome</keyword>
<protein>
    <submittedName>
        <fullName evidence="2 3">Uncharacterized protein</fullName>
    </submittedName>
</protein>
<evidence type="ECO:0000313" key="3">
    <source>
        <dbReference type="EnsemblProtists" id="EKX51152"/>
    </source>
</evidence>